<dbReference type="Proteomes" id="UP000198287">
    <property type="component" value="Unassembled WGS sequence"/>
</dbReference>
<dbReference type="EMBL" id="LNIX01000055">
    <property type="protein sequence ID" value="OXA37572.1"/>
    <property type="molecule type" value="Genomic_DNA"/>
</dbReference>
<name>A0A226CW41_FOLCA</name>
<dbReference type="InterPro" id="IPR032675">
    <property type="entry name" value="LRR_dom_sf"/>
</dbReference>
<gene>
    <name evidence="1" type="ORF">Fcan01_27616</name>
</gene>
<evidence type="ECO:0000313" key="1">
    <source>
        <dbReference type="EMBL" id="OXA37572.1"/>
    </source>
</evidence>
<evidence type="ECO:0008006" key="3">
    <source>
        <dbReference type="Google" id="ProtNLM"/>
    </source>
</evidence>
<keyword evidence="2" id="KW-1185">Reference proteome</keyword>
<reference evidence="1 2" key="1">
    <citation type="submission" date="2015-12" db="EMBL/GenBank/DDBJ databases">
        <title>The genome of Folsomia candida.</title>
        <authorList>
            <person name="Faddeeva A."/>
            <person name="Derks M.F."/>
            <person name="Anvar Y."/>
            <person name="Smit S."/>
            <person name="Van Straalen N."/>
            <person name="Roelofs D."/>
        </authorList>
    </citation>
    <scope>NUCLEOTIDE SEQUENCE [LARGE SCALE GENOMIC DNA]</scope>
    <source>
        <strain evidence="1 2">VU population</strain>
        <tissue evidence="1">Whole body</tissue>
    </source>
</reference>
<protein>
    <recommendedName>
        <fullName evidence="3">F-box domain-containing protein</fullName>
    </recommendedName>
</protein>
<evidence type="ECO:0000313" key="2">
    <source>
        <dbReference type="Proteomes" id="UP000198287"/>
    </source>
</evidence>
<dbReference type="Gene3D" id="3.80.10.10">
    <property type="entry name" value="Ribonuclease Inhibitor"/>
    <property type="match status" value="1"/>
</dbReference>
<dbReference type="SUPFAM" id="SSF52047">
    <property type="entry name" value="RNI-like"/>
    <property type="match status" value="1"/>
</dbReference>
<proteinExistence type="predicted"/>
<dbReference type="AlphaFoldDB" id="A0A226CW41"/>
<accession>A0A226CW41</accession>
<organism evidence="1 2">
    <name type="scientific">Folsomia candida</name>
    <name type="common">Springtail</name>
    <dbReference type="NCBI Taxonomy" id="158441"/>
    <lineage>
        <taxon>Eukaryota</taxon>
        <taxon>Metazoa</taxon>
        <taxon>Ecdysozoa</taxon>
        <taxon>Arthropoda</taxon>
        <taxon>Hexapoda</taxon>
        <taxon>Collembola</taxon>
        <taxon>Entomobryomorpha</taxon>
        <taxon>Isotomoidea</taxon>
        <taxon>Isotomidae</taxon>
        <taxon>Proisotominae</taxon>
        <taxon>Folsomia</taxon>
    </lineage>
</organism>
<comment type="caution">
    <text evidence="1">The sequence shown here is derived from an EMBL/GenBank/DDBJ whole genome shotgun (WGS) entry which is preliminary data.</text>
</comment>
<sequence length="469" mass="53905">MSSIKATNSISISTAMANLLILRGIFSHMTIRELKEARKVSKIWENVVTMIFQNKTVFSYVPYYNSVLAGNSNPSCNVALFRAISLSPYSPTLLETGYQDHIQEICLYMPQSCYTAMVRLLENVPFQNWKFLKIKVYERPDDPLSIEIIESPVKCDMPNLKGLSLQNLNRLNTSTNFQAIATQILKQAVNLENLEITDESNFFPDLSSCQKLKYFTWEFHPYKIKPLGEFCDNFTIQKILDMLTQVSETLQYFQAGVLKVCRNPPKVTIDPAHFKFPTMKKLASLCLPTVNQFDLGFTNLTQVDLPSLKRVDLKLEEGDYQFSGCLTNFLMNLSPKFPLSSVEELRLEVVDIDCPTSDLISFKIWQTFPNLERLTVKICEPKERDDKMKEFFKNLRQCVDTLSYLTILICTKCSFSELMDGMGCGRKGDEDGYHFPKGGCLFQFQVAALSRMLDFIRENELKVDFVDWY</sequence>